<dbReference type="GO" id="GO:0009055">
    <property type="term" value="F:electron transfer activity"/>
    <property type="evidence" value="ECO:0007669"/>
    <property type="project" value="InterPro"/>
</dbReference>
<dbReference type="GO" id="GO:0010181">
    <property type="term" value="F:FMN binding"/>
    <property type="evidence" value="ECO:0007669"/>
    <property type="project" value="InterPro"/>
</dbReference>
<accession>A0A8D5FY85</accession>
<evidence type="ECO:0000256" key="5">
    <source>
        <dbReference type="ARBA" id="ARBA00022982"/>
    </source>
</evidence>
<dbReference type="SMART" id="SM00900">
    <property type="entry name" value="FMN_bind"/>
    <property type="match status" value="1"/>
</dbReference>
<dbReference type="InterPro" id="IPR010209">
    <property type="entry name" value="Ion_transpt_RnfG/RsxG"/>
</dbReference>
<sequence>MKWSPYAFMPVAAIIAPSAYANIYLSPEQAQKAIFADSKLTPVSIQLTDAQRSIMQDKSSVHEAFKTDRIWRTPDGSYFVIDEVIGKHEFIKYAVGINANGTVRQVEVMEYNESYGYEVRDESWRQQFVGKTADSEIKLNKDIKNVSGATLSCKHITDGVKRVMVMYDLVLKPLK</sequence>
<dbReference type="AlphaFoldDB" id="A0A8D5FY85"/>
<keyword evidence="1" id="KW-0813">Transport</keyword>
<dbReference type="GO" id="GO:0005886">
    <property type="term" value="C:plasma membrane"/>
    <property type="evidence" value="ECO:0007669"/>
    <property type="project" value="InterPro"/>
</dbReference>
<evidence type="ECO:0000259" key="7">
    <source>
        <dbReference type="SMART" id="SM00900"/>
    </source>
</evidence>
<protein>
    <recommendedName>
        <fullName evidence="7">FMN-binding domain-containing protein</fullName>
    </recommendedName>
</protein>
<proteinExistence type="predicted"/>
<evidence type="ECO:0000256" key="3">
    <source>
        <dbReference type="ARBA" id="ARBA00022630"/>
    </source>
</evidence>
<keyword evidence="4" id="KW-0288">FMN</keyword>
<dbReference type="InterPro" id="IPR007329">
    <property type="entry name" value="FMN-bd"/>
</dbReference>
<dbReference type="PANTHER" id="PTHR36118">
    <property type="entry name" value="ION-TRANSLOCATING OXIDOREDUCTASE COMPLEX SUBUNIT G"/>
    <property type="match status" value="1"/>
</dbReference>
<dbReference type="Proteomes" id="UP000826722">
    <property type="component" value="Chromosome"/>
</dbReference>
<evidence type="ECO:0000256" key="1">
    <source>
        <dbReference type="ARBA" id="ARBA00022448"/>
    </source>
</evidence>
<dbReference type="KEGG" id="mpau:ZMTM_01890"/>
<gene>
    <name evidence="8" type="ORF">ZMTM_01890</name>
</gene>
<evidence type="ECO:0000256" key="4">
    <source>
        <dbReference type="ARBA" id="ARBA00022643"/>
    </source>
</evidence>
<dbReference type="Pfam" id="PF04205">
    <property type="entry name" value="FMN_bind"/>
    <property type="match status" value="1"/>
</dbReference>
<feature type="signal peptide" evidence="6">
    <location>
        <begin position="1"/>
        <end position="21"/>
    </location>
</feature>
<reference evidence="8" key="1">
    <citation type="journal article" date="2021" name="Arch. Microbiol.">
        <title>Methyloradius palustris gen. nov., sp. nov., a methanol-oxidizing bacterium isolated from snow.</title>
        <authorList>
            <person name="Miyadera T."/>
            <person name="Kojima H."/>
            <person name="Fukui M."/>
        </authorList>
    </citation>
    <scope>NUCLEOTIDE SEQUENCE</scope>
    <source>
        <strain evidence="8">Zm11</strain>
    </source>
</reference>
<evidence type="ECO:0000313" key="9">
    <source>
        <dbReference type="Proteomes" id="UP000826722"/>
    </source>
</evidence>
<feature type="domain" description="FMN-binding" evidence="7">
    <location>
        <begin position="86"/>
        <end position="167"/>
    </location>
</feature>
<organism evidence="8 9">
    <name type="scientific">Methyloradius palustris</name>
    <dbReference type="NCBI Taxonomy" id="2778876"/>
    <lineage>
        <taxon>Bacteria</taxon>
        <taxon>Pseudomonadati</taxon>
        <taxon>Pseudomonadota</taxon>
        <taxon>Betaproteobacteria</taxon>
        <taxon>Nitrosomonadales</taxon>
        <taxon>Methylophilaceae</taxon>
        <taxon>Methyloradius</taxon>
    </lineage>
</organism>
<dbReference type="PANTHER" id="PTHR36118:SF1">
    <property type="entry name" value="ION-TRANSLOCATING OXIDOREDUCTASE COMPLEX SUBUNIT G"/>
    <property type="match status" value="1"/>
</dbReference>
<feature type="chain" id="PRO_5034684950" description="FMN-binding domain-containing protein" evidence="6">
    <location>
        <begin position="22"/>
        <end position="175"/>
    </location>
</feature>
<dbReference type="GO" id="GO:0022900">
    <property type="term" value="P:electron transport chain"/>
    <property type="evidence" value="ECO:0007669"/>
    <property type="project" value="InterPro"/>
</dbReference>
<keyword evidence="9" id="KW-1185">Reference proteome</keyword>
<keyword evidence="3" id="KW-0285">Flavoprotein</keyword>
<name>A0A8D5FY85_9PROT</name>
<keyword evidence="6" id="KW-0732">Signal</keyword>
<dbReference type="EMBL" id="AP024110">
    <property type="protein sequence ID" value="BCM23930.1"/>
    <property type="molecule type" value="Genomic_DNA"/>
</dbReference>
<keyword evidence="5" id="KW-0249">Electron transport</keyword>
<dbReference type="RefSeq" id="WP_221764504.1">
    <property type="nucleotide sequence ID" value="NZ_AP024110.1"/>
</dbReference>
<evidence type="ECO:0000256" key="6">
    <source>
        <dbReference type="SAM" id="SignalP"/>
    </source>
</evidence>
<evidence type="ECO:0000256" key="2">
    <source>
        <dbReference type="ARBA" id="ARBA00022553"/>
    </source>
</evidence>
<evidence type="ECO:0000313" key="8">
    <source>
        <dbReference type="EMBL" id="BCM23930.1"/>
    </source>
</evidence>
<keyword evidence="2" id="KW-0597">Phosphoprotein</keyword>